<gene>
    <name evidence="2" type="ORF">FA10DRAFT_268691</name>
</gene>
<protein>
    <submittedName>
        <fullName evidence="2">Uncharacterized protein</fullName>
    </submittedName>
</protein>
<dbReference type="InParanoid" id="A0A316YGG0"/>
<dbReference type="Proteomes" id="UP000245768">
    <property type="component" value="Unassembled WGS sequence"/>
</dbReference>
<accession>A0A316YGG0</accession>
<dbReference type="EMBL" id="KZ819638">
    <property type="protein sequence ID" value="PWN88507.1"/>
    <property type="molecule type" value="Genomic_DNA"/>
</dbReference>
<keyword evidence="3" id="KW-1185">Reference proteome</keyword>
<evidence type="ECO:0000313" key="2">
    <source>
        <dbReference type="EMBL" id="PWN88507.1"/>
    </source>
</evidence>
<evidence type="ECO:0000313" key="3">
    <source>
        <dbReference type="Proteomes" id="UP000245768"/>
    </source>
</evidence>
<feature type="compositionally biased region" description="Polar residues" evidence="1">
    <location>
        <begin position="134"/>
        <end position="145"/>
    </location>
</feature>
<dbReference type="AlphaFoldDB" id="A0A316YGG0"/>
<dbReference type="GeneID" id="37044346"/>
<dbReference type="OrthoDB" id="3359339at2759"/>
<sequence>MSEAYAGKSDQDIIAEQAASMADKENPLTKSSYNPRNTVTSEESNVNESGVEGFAGAEVSVGRTGQTGGGTSAQNIPPEEGGLDRSQAQGESSDRFEGTGGVEDKRREALANNPGGYDTNPRGIDETYDRSKQESVPLTTGQELQPGQGLDIDQAQN</sequence>
<name>A0A316YGG0_9BASI</name>
<feature type="compositionally biased region" description="Basic and acidic residues" evidence="1">
    <location>
        <begin position="123"/>
        <end position="133"/>
    </location>
</feature>
<feature type="region of interest" description="Disordered" evidence="1">
    <location>
        <begin position="1"/>
        <end position="157"/>
    </location>
</feature>
<proteinExistence type="predicted"/>
<reference evidence="2 3" key="1">
    <citation type="journal article" date="2018" name="Mol. Biol. Evol.">
        <title>Broad Genomic Sampling Reveals a Smut Pathogenic Ancestry of the Fungal Clade Ustilaginomycotina.</title>
        <authorList>
            <person name="Kijpornyongpan T."/>
            <person name="Mondo S.J."/>
            <person name="Barry K."/>
            <person name="Sandor L."/>
            <person name="Lee J."/>
            <person name="Lipzen A."/>
            <person name="Pangilinan J."/>
            <person name="LaButti K."/>
            <person name="Hainaut M."/>
            <person name="Henrissat B."/>
            <person name="Grigoriev I.V."/>
            <person name="Spatafora J.W."/>
            <person name="Aime M.C."/>
        </authorList>
    </citation>
    <scope>NUCLEOTIDE SEQUENCE [LARGE SCALE GENOMIC DNA]</scope>
    <source>
        <strain evidence="2 3">MCA 4198</strain>
    </source>
</reference>
<evidence type="ECO:0000256" key="1">
    <source>
        <dbReference type="SAM" id="MobiDB-lite"/>
    </source>
</evidence>
<feature type="compositionally biased region" description="Basic and acidic residues" evidence="1">
    <location>
        <begin position="92"/>
        <end position="109"/>
    </location>
</feature>
<organism evidence="2 3">
    <name type="scientific">Acaromyces ingoldii</name>
    <dbReference type="NCBI Taxonomy" id="215250"/>
    <lineage>
        <taxon>Eukaryota</taxon>
        <taxon>Fungi</taxon>
        <taxon>Dikarya</taxon>
        <taxon>Basidiomycota</taxon>
        <taxon>Ustilaginomycotina</taxon>
        <taxon>Exobasidiomycetes</taxon>
        <taxon>Exobasidiales</taxon>
        <taxon>Cryptobasidiaceae</taxon>
        <taxon>Acaromyces</taxon>
    </lineage>
</organism>
<feature type="compositionally biased region" description="Low complexity" evidence="1">
    <location>
        <begin position="37"/>
        <end position="52"/>
    </location>
</feature>
<dbReference type="RefSeq" id="XP_025375705.1">
    <property type="nucleotide sequence ID" value="XM_025522430.1"/>
</dbReference>